<evidence type="ECO:0000313" key="3">
    <source>
        <dbReference type="EMBL" id="MBD0414526.1"/>
    </source>
</evidence>
<reference evidence="3" key="1">
    <citation type="submission" date="2020-09" db="EMBL/GenBank/DDBJ databases">
        <title>Genome seq and assembly of Tianweitania sp.</title>
        <authorList>
            <person name="Chhetri G."/>
        </authorList>
    </citation>
    <scope>NUCLEOTIDE SEQUENCE</scope>
    <source>
        <strain evidence="3">Rool2</strain>
    </source>
</reference>
<comment type="caution">
    <text evidence="3">The sequence shown here is derived from an EMBL/GenBank/DDBJ whole genome shotgun (WGS) entry which is preliminary data.</text>
</comment>
<accession>A0A8J6PUA8</accession>
<dbReference type="PANTHER" id="PTHR37461:SF1">
    <property type="entry name" value="ANTI-SIGMA-K FACTOR RSKA"/>
    <property type="match status" value="1"/>
</dbReference>
<feature type="compositionally biased region" description="Low complexity" evidence="1">
    <location>
        <begin position="215"/>
        <end position="227"/>
    </location>
</feature>
<protein>
    <submittedName>
        <fullName evidence="3">Anti-sigma factor</fullName>
    </submittedName>
</protein>
<dbReference type="PANTHER" id="PTHR37461">
    <property type="entry name" value="ANTI-SIGMA-K FACTOR RSKA"/>
    <property type="match status" value="1"/>
</dbReference>
<dbReference type="GO" id="GO:0016989">
    <property type="term" value="F:sigma factor antagonist activity"/>
    <property type="evidence" value="ECO:0007669"/>
    <property type="project" value="TreeGrafter"/>
</dbReference>
<keyword evidence="4" id="KW-1185">Reference proteome</keyword>
<dbReference type="InterPro" id="IPR051474">
    <property type="entry name" value="Anti-sigma-K/W_factor"/>
</dbReference>
<feature type="region of interest" description="Disordered" evidence="1">
    <location>
        <begin position="215"/>
        <end position="239"/>
    </location>
</feature>
<dbReference type="RefSeq" id="WP_188163965.1">
    <property type="nucleotide sequence ID" value="NZ_JACVVX010000002.1"/>
</dbReference>
<evidence type="ECO:0000259" key="2">
    <source>
        <dbReference type="Pfam" id="PF10099"/>
    </source>
</evidence>
<evidence type="ECO:0000256" key="1">
    <source>
        <dbReference type="SAM" id="MobiDB-lite"/>
    </source>
</evidence>
<dbReference type="EMBL" id="JACVVX010000002">
    <property type="protein sequence ID" value="MBD0414526.1"/>
    <property type="molecule type" value="Genomic_DNA"/>
</dbReference>
<name>A0A8J6PUA8_9HYPH</name>
<evidence type="ECO:0000313" key="4">
    <source>
        <dbReference type="Proteomes" id="UP000643405"/>
    </source>
</evidence>
<dbReference type="AlphaFoldDB" id="A0A8J6PUA8"/>
<sequence length="239" mass="25830">MTDDSERLARAGDYVLGLMDDAARAEAERDMEHDALFRETVRRFAERMSSLDETVAPAAVPAGMWDSIRARIDTIPQEAPHTAPSAHPIAANQNRPTFWRNAAIAASLFAALGLGYLGGRATVSPAEPVVLVVLQTQQNTTGAVFEAFADNSVRIVPLEDFQVPDDKIMQVWTLYDPSVGPVSLGTLPRTEVATLQGQPFPTPADGQLYEITLEPKPGSPTGKPTGPILVKGFARRTPR</sequence>
<dbReference type="Proteomes" id="UP000643405">
    <property type="component" value="Unassembled WGS sequence"/>
</dbReference>
<dbReference type="InterPro" id="IPR018764">
    <property type="entry name" value="RskA_C"/>
</dbReference>
<dbReference type="GO" id="GO:0005886">
    <property type="term" value="C:plasma membrane"/>
    <property type="evidence" value="ECO:0007669"/>
    <property type="project" value="InterPro"/>
</dbReference>
<feature type="domain" description="Anti-sigma K factor RskA C-terminal" evidence="2">
    <location>
        <begin position="103"/>
        <end position="228"/>
    </location>
</feature>
<gene>
    <name evidence="3" type="ORF">ICI42_07660</name>
</gene>
<proteinExistence type="predicted"/>
<organism evidence="3 4">
    <name type="scientific">Oryzicola mucosus</name>
    <dbReference type="NCBI Taxonomy" id="2767425"/>
    <lineage>
        <taxon>Bacteria</taxon>
        <taxon>Pseudomonadati</taxon>
        <taxon>Pseudomonadota</taxon>
        <taxon>Alphaproteobacteria</taxon>
        <taxon>Hyphomicrobiales</taxon>
        <taxon>Phyllobacteriaceae</taxon>
        <taxon>Oryzicola</taxon>
    </lineage>
</organism>
<dbReference type="GO" id="GO:0006417">
    <property type="term" value="P:regulation of translation"/>
    <property type="evidence" value="ECO:0007669"/>
    <property type="project" value="TreeGrafter"/>
</dbReference>
<dbReference type="Pfam" id="PF10099">
    <property type="entry name" value="RskA_C"/>
    <property type="match status" value="1"/>
</dbReference>